<evidence type="ECO:0000313" key="2">
    <source>
        <dbReference type="EMBL" id="AQQ59297.1"/>
    </source>
</evidence>
<reference evidence="2 3" key="1">
    <citation type="submission" date="2017-02" db="EMBL/GenBank/DDBJ databases">
        <title>Whole genome sequencing of Helicobacter bilis strain AAQJH.</title>
        <authorList>
            <person name="Conlan S."/>
            <person name="Thomas P.J."/>
            <person name="Mullikin J."/>
            <person name="Palmore T.N."/>
            <person name="Frank K.M."/>
            <person name="Segre J.A."/>
        </authorList>
    </citation>
    <scope>NUCLEOTIDE SEQUENCE [LARGE SCALE GENOMIC DNA]</scope>
    <source>
        <strain evidence="2 3">AAQJH</strain>
    </source>
</reference>
<dbReference type="InterPro" id="IPR029470">
    <property type="entry name" value="PDDEXK_4"/>
</dbReference>
<evidence type="ECO:0008006" key="4">
    <source>
        <dbReference type="Google" id="ProtNLM"/>
    </source>
</evidence>
<dbReference type="RefSeq" id="WP_077388362.1">
    <property type="nucleotide sequence ID" value="NZ_CP019645.1"/>
</dbReference>
<accession>A0A1Q2LGT9</accession>
<protein>
    <recommendedName>
        <fullName evidence="4">PD-(D/E)XK nuclease superfamily protein</fullName>
    </recommendedName>
</protein>
<organism evidence="2 3">
    <name type="scientific">Helicobacter bilis</name>
    <dbReference type="NCBI Taxonomy" id="37372"/>
    <lineage>
        <taxon>Bacteria</taxon>
        <taxon>Pseudomonadati</taxon>
        <taxon>Campylobacterota</taxon>
        <taxon>Epsilonproteobacteria</taxon>
        <taxon>Campylobacterales</taxon>
        <taxon>Helicobacteraceae</taxon>
        <taxon>Helicobacter</taxon>
    </lineage>
</organism>
<evidence type="ECO:0000256" key="1">
    <source>
        <dbReference type="SAM" id="MobiDB-lite"/>
    </source>
</evidence>
<proteinExistence type="predicted"/>
<dbReference type="EMBL" id="CP019645">
    <property type="protein sequence ID" value="AQQ59297.1"/>
    <property type="molecule type" value="Genomic_DNA"/>
</dbReference>
<gene>
    <name evidence="2" type="ORF">XJ32_03400</name>
</gene>
<dbReference type="AlphaFoldDB" id="A0A1Q2LGT9"/>
<feature type="compositionally biased region" description="Acidic residues" evidence="1">
    <location>
        <begin position="135"/>
        <end position="148"/>
    </location>
</feature>
<name>A0A1Q2LGT9_9HELI</name>
<dbReference type="Pfam" id="PF14281">
    <property type="entry name" value="PDDEXK_4"/>
    <property type="match status" value="1"/>
</dbReference>
<dbReference type="KEGG" id="hbl:XJ32_03400"/>
<feature type="region of interest" description="Disordered" evidence="1">
    <location>
        <begin position="130"/>
        <end position="157"/>
    </location>
</feature>
<sequence length="574" mass="67106">MEYKDFFEKVNGFLKQAEKHKRRGNNDFNPYLQMLSESDEVNLHSSLIYGFLDPKNNHYQGDVFLETFLECVGLKEWFGDTSNAEVHKERKRIDIYITNGNRHIIIENKIWAGDQDRQIERYIEKIAKDQSQESSELESSDIDSNDDMESSKSKTKQANNAYDNIAVLYLTPDGLEPSGYSLGKWEIQGDSLVNGDNKVKFKAISYKNEILKWIENSQAKVGCITNLNAALLFYKDVVQIITNKKENTMNIAKFLTDNKDNNMQENMEIVFEILENQNEIIESYCEAIIEKHREQIESKGFEIIKTSDNKRRDEWDCNSYRYPYMIKPQDLQQRYFFAFCIEYTKNNENNGYGVRLFGKGSTNNGKIKEYLGIKLTRWWWLEVDGVSMGASMKEVESSLQAFLDSTEIKTLNNKLKEPNEKIKSYQAFCDTQNEIKTAIESNYKDYVVKIHEDKNTTDIWHKDFNSEKLGFNISVWYDSEKHKVCFGVYLKHKTDTSAMIATLKEVLDVCDSAFCTESKYIYINLEQCDEIDPANLTKERFINFFESVRKQTDEFNQKIKDDLAKQDSKLRKFA</sequence>
<evidence type="ECO:0000313" key="3">
    <source>
        <dbReference type="Proteomes" id="UP000188298"/>
    </source>
</evidence>
<dbReference type="Proteomes" id="UP000188298">
    <property type="component" value="Chromosome"/>
</dbReference>